<dbReference type="Proteomes" id="UP000758603">
    <property type="component" value="Unassembled WGS sequence"/>
</dbReference>
<keyword evidence="3" id="KW-1185">Reference proteome</keyword>
<evidence type="ECO:0000313" key="3">
    <source>
        <dbReference type="Proteomes" id="UP000758603"/>
    </source>
</evidence>
<protein>
    <submittedName>
        <fullName evidence="2">Tetraspanin</fullName>
    </submittedName>
</protein>
<feature type="transmembrane region" description="Helical" evidence="1">
    <location>
        <begin position="89"/>
        <end position="108"/>
    </location>
</feature>
<evidence type="ECO:0000256" key="1">
    <source>
        <dbReference type="SAM" id="Phobius"/>
    </source>
</evidence>
<dbReference type="OrthoDB" id="2279611at2759"/>
<dbReference type="SUPFAM" id="SSF48652">
    <property type="entry name" value="Tetraspanin"/>
    <property type="match status" value="1"/>
</dbReference>
<feature type="transmembrane region" description="Helical" evidence="1">
    <location>
        <begin position="7"/>
        <end position="33"/>
    </location>
</feature>
<dbReference type="GeneID" id="70134020"/>
<sequence length="225" mass="24232">MVNKVMAAFVAVDGLFALMGAIMMGFSVVVLNTCFNPPTEGNEAARDLLYRRFPLTAGIANAAFTLLIFLVTVPALANNARGLLKFAGYLVAADALFTMIIGLDLWIITLKTRQELFEIWVTQDANVQSLLQGTFQCCGYNNSTSPAFVTDVTCPSPAAAALIKGCAAPLGSFSNVFVDNIFTAVFGMVGIDVAMVLAIACLVKERKEMERFRYIDEKNGVKGGF</sequence>
<gene>
    <name evidence="2" type="ORF">BKA67DRAFT_595156</name>
</gene>
<name>A0A9P8UDA2_9PEZI</name>
<organism evidence="2 3">
    <name type="scientific">Truncatella angustata</name>
    <dbReference type="NCBI Taxonomy" id="152316"/>
    <lineage>
        <taxon>Eukaryota</taxon>
        <taxon>Fungi</taxon>
        <taxon>Dikarya</taxon>
        <taxon>Ascomycota</taxon>
        <taxon>Pezizomycotina</taxon>
        <taxon>Sordariomycetes</taxon>
        <taxon>Xylariomycetidae</taxon>
        <taxon>Amphisphaeriales</taxon>
        <taxon>Sporocadaceae</taxon>
        <taxon>Truncatella</taxon>
    </lineage>
</organism>
<keyword evidence="1" id="KW-1133">Transmembrane helix</keyword>
<comment type="caution">
    <text evidence="2">The sequence shown here is derived from an EMBL/GenBank/DDBJ whole genome shotgun (WGS) entry which is preliminary data.</text>
</comment>
<dbReference type="AlphaFoldDB" id="A0A9P8UDA2"/>
<keyword evidence="1" id="KW-0472">Membrane</keyword>
<feature type="transmembrane region" description="Helical" evidence="1">
    <location>
        <begin position="181"/>
        <end position="203"/>
    </location>
</feature>
<dbReference type="InterPro" id="IPR008952">
    <property type="entry name" value="Tetraspanin_EC2_sf"/>
</dbReference>
<dbReference type="EMBL" id="JAGPXC010000009">
    <property type="protein sequence ID" value="KAH6647002.1"/>
    <property type="molecule type" value="Genomic_DNA"/>
</dbReference>
<keyword evidence="1" id="KW-0812">Transmembrane</keyword>
<feature type="transmembrane region" description="Helical" evidence="1">
    <location>
        <begin position="53"/>
        <end position="77"/>
    </location>
</feature>
<evidence type="ECO:0000313" key="2">
    <source>
        <dbReference type="EMBL" id="KAH6647002.1"/>
    </source>
</evidence>
<dbReference type="GO" id="GO:0016020">
    <property type="term" value="C:membrane"/>
    <property type="evidence" value="ECO:0007669"/>
    <property type="project" value="InterPro"/>
</dbReference>
<dbReference type="RefSeq" id="XP_045953516.1">
    <property type="nucleotide sequence ID" value="XM_046105129.1"/>
</dbReference>
<reference evidence="2" key="1">
    <citation type="journal article" date="2021" name="Nat. Commun.">
        <title>Genetic determinants of endophytism in the Arabidopsis root mycobiome.</title>
        <authorList>
            <person name="Mesny F."/>
            <person name="Miyauchi S."/>
            <person name="Thiergart T."/>
            <person name="Pickel B."/>
            <person name="Atanasova L."/>
            <person name="Karlsson M."/>
            <person name="Huettel B."/>
            <person name="Barry K.W."/>
            <person name="Haridas S."/>
            <person name="Chen C."/>
            <person name="Bauer D."/>
            <person name="Andreopoulos W."/>
            <person name="Pangilinan J."/>
            <person name="LaButti K."/>
            <person name="Riley R."/>
            <person name="Lipzen A."/>
            <person name="Clum A."/>
            <person name="Drula E."/>
            <person name="Henrissat B."/>
            <person name="Kohler A."/>
            <person name="Grigoriev I.V."/>
            <person name="Martin F.M."/>
            <person name="Hacquard S."/>
        </authorList>
    </citation>
    <scope>NUCLEOTIDE SEQUENCE</scope>
    <source>
        <strain evidence="2">MPI-SDFR-AT-0073</strain>
    </source>
</reference>
<proteinExistence type="predicted"/>
<accession>A0A9P8UDA2</accession>